<name>A0AAW0CQC8_9AGAR</name>
<protein>
    <recommendedName>
        <fullName evidence="11">Glucanase</fullName>
        <ecNumber evidence="11">3.2.1.-</ecNumber>
    </recommendedName>
</protein>
<dbReference type="EC" id="3.2.1.-" evidence="11"/>
<dbReference type="GO" id="GO:0004553">
    <property type="term" value="F:hydrolase activity, hydrolyzing O-glycosyl compounds"/>
    <property type="evidence" value="ECO:0007669"/>
    <property type="project" value="InterPro"/>
</dbReference>
<accession>A0AAW0CQC8</accession>
<reference evidence="12 13" key="1">
    <citation type="submission" date="2024-01" db="EMBL/GenBank/DDBJ databases">
        <title>A draft genome for a cacao thread blight-causing isolate of Paramarasmius palmivorus.</title>
        <authorList>
            <person name="Baruah I.K."/>
            <person name="Bukari Y."/>
            <person name="Amoako-Attah I."/>
            <person name="Meinhardt L.W."/>
            <person name="Bailey B.A."/>
            <person name="Cohen S.P."/>
        </authorList>
    </citation>
    <scope>NUCLEOTIDE SEQUENCE [LARGE SCALE GENOMIC DNA]</scope>
    <source>
        <strain evidence="12 13">GH-12</strain>
    </source>
</reference>
<dbReference type="SUPFAM" id="SSF51989">
    <property type="entry name" value="Glycosyl hydrolases family 6, cellulases"/>
    <property type="match status" value="1"/>
</dbReference>
<comment type="similarity">
    <text evidence="11">Belongs to the glycosyl hydrolase family 6.</text>
</comment>
<keyword evidence="3 11" id="KW-0136">Cellulose degradation</keyword>
<keyword evidence="6 11" id="KW-0326">Glycosidase</keyword>
<dbReference type="Pfam" id="PF01341">
    <property type="entry name" value="Glyco_hydro_6"/>
    <property type="match status" value="1"/>
</dbReference>
<dbReference type="InterPro" id="IPR001524">
    <property type="entry name" value="Glyco_hydro_6_CS"/>
</dbReference>
<evidence type="ECO:0000256" key="9">
    <source>
        <dbReference type="PIRSR" id="PIRSR001100-2"/>
    </source>
</evidence>
<dbReference type="InterPro" id="IPR036434">
    <property type="entry name" value="Beta_cellobiohydrolase_sf"/>
</dbReference>
<evidence type="ECO:0000256" key="1">
    <source>
        <dbReference type="ARBA" id="ARBA00022729"/>
    </source>
</evidence>
<keyword evidence="1 11" id="KW-0732">Signal</keyword>
<feature type="active site" description="Proton acceptor" evidence="8">
    <location>
        <position position="282"/>
    </location>
</feature>
<feature type="binding site" evidence="9">
    <location>
        <position position="161"/>
    </location>
    <ligand>
        <name>substrate</name>
    </ligand>
</feature>
<keyword evidence="5 11" id="KW-0119">Carbohydrate metabolism</keyword>
<keyword evidence="7 11" id="KW-0624">Polysaccharide degradation</keyword>
<keyword evidence="13" id="KW-1185">Reference proteome</keyword>
<dbReference type="PANTHER" id="PTHR34876:SF4">
    <property type="entry name" value="1,4-BETA-D-GLUCAN CELLOBIOHYDROLASE C-RELATED"/>
    <property type="match status" value="1"/>
</dbReference>
<feature type="binding site" evidence="9">
    <location>
        <position position="158"/>
    </location>
    <ligand>
        <name>substrate</name>
    </ligand>
</feature>
<evidence type="ECO:0000256" key="8">
    <source>
        <dbReference type="PIRSR" id="PIRSR001100-1"/>
    </source>
</evidence>
<evidence type="ECO:0000256" key="11">
    <source>
        <dbReference type="RuleBase" id="RU361186"/>
    </source>
</evidence>
<dbReference type="InterPro" id="IPR016288">
    <property type="entry name" value="Beta_cellobiohydrolase"/>
</dbReference>
<evidence type="ECO:0000256" key="4">
    <source>
        <dbReference type="ARBA" id="ARBA00023157"/>
    </source>
</evidence>
<feature type="active site" description="Proton donor" evidence="8 10">
    <location>
        <position position="113"/>
    </location>
</feature>
<feature type="binding site" evidence="9">
    <location>
        <position position="280"/>
    </location>
    <ligand>
        <name>substrate</name>
    </ligand>
</feature>
<evidence type="ECO:0000313" key="13">
    <source>
        <dbReference type="Proteomes" id="UP001383192"/>
    </source>
</evidence>
<evidence type="ECO:0000256" key="10">
    <source>
        <dbReference type="PROSITE-ProRule" id="PRU10057"/>
    </source>
</evidence>
<organism evidence="12 13">
    <name type="scientific">Paramarasmius palmivorus</name>
    <dbReference type="NCBI Taxonomy" id="297713"/>
    <lineage>
        <taxon>Eukaryota</taxon>
        <taxon>Fungi</taxon>
        <taxon>Dikarya</taxon>
        <taxon>Basidiomycota</taxon>
        <taxon>Agaricomycotina</taxon>
        <taxon>Agaricomycetes</taxon>
        <taxon>Agaricomycetidae</taxon>
        <taxon>Agaricales</taxon>
        <taxon>Marasmiineae</taxon>
        <taxon>Marasmiaceae</taxon>
        <taxon>Paramarasmius</taxon>
    </lineage>
</organism>
<dbReference type="AlphaFoldDB" id="A0AAW0CQC8"/>
<keyword evidence="4" id="KW-1015">Disulfide bond</keyword>
<proteinExistence type="inferred from homology"/>
<dbReference type="Gene3D" id="3.20.20.40">
    <property type="entry name" value="1, 4-beta cellobiohydrolase"/>
    <property type="match status" value="2"/>
</dbReference>
<dbReference type="PANTHER" id="PTHR34876">
    <property type="match status" value="1"/>
</dbReference>
<feature type="chain" id="PRO_5043096522" description="Glucanase" evidence="11">
    <location>
        <begin position="24"/>
        <end position="327"/>
    </location>
</feature>
<feature type="binding site" evidence="9">
    <location>
        <position position="197"/>
    </location>
    <ligand>
        <name>substrate</name>
    </ligand>
</feature>
<dbReference type="GO" id="GO:0030245">
    <property type="term" value="P:cellulose catabolic process"/>
    <property type="evidence" value="ECO:0007669"/>
    <property type="project" value="UniProtKB-KW"/>
</dbReference>
<evidence type="ECO:0000256" key="3">
    <source>
        <dbReference type="ARBA" id="ARBA00023001"/>
    </source>
</evidence>
<comment type="caution">
    <text evidence="12">The sequence shown here is derived from an EMBL/GenBank/DDBJ whole genome shotgun (WGS) entry which is preliminary data.</text>
</comment>
<dbReference type="EMBL" id="JAYKXP010000035">
    <property type="protein sequence ID" value="KAK7040923.1"/>
    <property type="molecule type" value="Genomic_DNA"/>
</dbReference>
<sequence length="327" mass="35601">MRSTAFKLFLLAGAVSPFTLVQSRVVKRDTPVPVEGNPYDGYTVYLSPPYANKVDAAVVNITDPGLQAKALEVKEVPTIDNDGEAKYKGYIDTIAASIKKYPDLRIIAIIEPDSLPNLVTNLDVPKCQTAEPVYKTLIPYALEQLNTAGVYMYLDAGHAGWLGWPDNLEPAAELYQQVWQNAGSPEFVRGLSTNVANYNAFRAETPDPIAAGNPNYDESHYVEALAALLPPFPTNFIVDQVGDIIARRCNIKGAGFGTRPTQETNSSLVDSIVWVKPGGESDGTTNSSSPRFDTRCVSNASFIPAPEAGEWFQDYFEALVVNSNPAF</sequence>
<evidence type="ECO:0000256" key="5">
    <source>
        <dbReference type="ARBA" id="ARBA00023277"/>
    </source>
</evidence>
<evidence type="ECO:0000256" key="7">
    <source>
        <dbReference type="ARBA" id="ARBA00023326"/>
    </source>
</evidence>
<evidence type="ECO:0000256" key="2">
    <source>
        <dbReference type="ARBA" id="ARBA00022801"/>
    </source>
</evidence>
<evidence type="ECO:0000256" key="6">
    <source>
        <dbReference type="ARBA" id="ARBA00023295"/>
    </source>
</evidence>
<dbReference type="PROSITE" id="PS00656">
    <property type="entry name" value="GLYCOSYL_HYDROL_F6_2"/>
    <property type="match status" value="1"/>
</dbReference>
<evidence type="ECO:0000313" key="12">
    <source>
        <dbReference type="EMBL" id="KAK7040923.1"/>
    </source>
</evidence>
<keyword evidence="2 11" id="KW-0378">Hydrolase</keyword>
<feature type="binding site" evidence="9">
    <location>
        <position position="276"/>
    </location>
    <ligand>
        <name>substrate</name>
    </ligand>
</feature>
<dbReference type="PRINTS" id="PR00733">
    <property type="entry name" value="GLHYDRLASE6"/>
</dbReference>
<feature type="signal peptide" evidence="11">
    <location>
        <begin position="1"/>
        <end position="23"/>
    </location>
</feature>
<gene>
    <name evidence="12" type="ORF">VNI00_009519</name>
</gene>
<dbReference type="Proteomes" id="UP001383192">
    <property type="component" value="Unassembled WGS sequence"/>
</dbReference>